<dbReference type="SFLD" id="SFLDG01066">
    <property type="entry name" value="organic_radical-activating_enz"/>
    <property type="match status" value="1"/>
</dbReference>
<dbReference type="SFLD" id="SFLDS00029">
    <property type="entry name" value="Radical_SAM"/>
    <property type="match status" value="1"/>
</dbReference>
<comment type="function">
    <text evidence="1 10">Activation of pyruvate formate-lyase under anaerobic conditions by generation of an organic free radical, using S-adenosylmethionine and reduced flavodoxin as cosubstrates to produce 5'-deoxy-adenosine.</text>
</comment>
<dbReference type="PROSITE" id="PS01087">
    <property type="entry name" value="RADICAL_ACTIVATING"/>
    <property type="match status" value="1"/>
</dbReference>
<evidence type="ECO:0000256" key="7">
    <source>
        <dbReference type="ARBA" id="ARBA00023002"/>
    </source>
</evidence>
<comment type="subcellular location">
    <subcellularLocation>
        <location evidence="10">Cytoplasm</location>
    </subcellularLocation>
</comment>
<dbReference type="PANTHER" id="PTHR30352:SF5">
    <property type="entry name" value="PYRUVATE FORMATE-LYASE 1-ACTIVATING ENZYME"/>
    <property type="match status" value="1"/>
</dbReference>
<dbReference type="InterPro" id="IPR001989">
    <property type="entry name" value="Radical_activat_CS"/>
</dbReference>
<name>A0A1G9D868_9FIRM</name>
<dbReference type="Gene3D" id="3.20.20.70">
    <property type="entry name" value="Aldolase class I"/>
    <property type="match status" value="1"/>
</dbReference>
<dbReference type="GO" id="GO:0016829">
    <property type="term" value="F:lyase activity"/>
    <property type="evidence" value="ECO:0007669"/>
    <property type="project" value="UniProtKB-KW"/>
</dbReference>
<dbReference type="InterPro" id="IPR013785">
    <property type="entry name" value="Aldolase_TIM"/>
</dbReference>
<dbReference type="InterPro" id="IPR012838">
    <property type="entry name" value="PFL1_activating"/>
</dbReference>
<dbReference type="GO" id="GO:0051539">
    <property type="term" value="F:4 iron, 4 sulfur cluster binding"/>
    <property type="evidence" value="ECO:0007669"/>
    <property type="project" value="UniProtKB-UniRule"/>
</dbReference>
<dbReference type="CDD" id="cd01335">
    <property type="entry name" value="Radical_SAM"/>
    <property type="match status" value="1"/>
</dbReference>
<dbReference type="EMBL" id="FNFP01000002">
    <property type="protein sequence ID" value="SDK60082.1"/>
    <property type="molecule type" value="Genomic_DNA"/>
</dbReference>
<feature type="domain" description="Radical SAM core" evidence="11">
    <location>
        <begin position="16"/>
        <end position="242"/>
    </location>
</feature>
<comment type="similarity">
    <text evidence="2 10">Belongs to the organic radical-activating enzymes family.</text>
</comment>
<evidence type="ECO:0000256" key="8">
    <source>
        <dbReference type="ARBA" id="ARBA00023004"/>
    </source>
</evidence>
<dbReference type="EC" id="1.97.1.4" evidence="10"/>
<dbReference type="PROSITE" id="PS51918">
    <property type="entry name" value="RADICAL_SAM"/>
    <property type="match status" value="1"/>
</dbReference>
<dbReference type="InterPro" id="IPR007197">
    <property type="entry name" value="rSAM"/>
</dbReference>
<dbReference type="InterPro" id="IPR012839">
    <property type="entry name" value="Organic_radical_activase"/>
</dbReference>
<dbReference type="RefSeq" id="WP_090553250.1">
    <property type="nucleotide sequence ID" value="NZ_FNFP01000002.1"/>
</dbReference>
<keyword evidence="9 10" id="KW-0411">Iron-sulfur</keyword>
<keyword evidence="7 10" id="KW-0560">Oxidoreductase</keyword>
<evidence type="ECO:0000256" key="9">
    <source>
        <dbReference type="ARBA" id="ARBA00023014"/>
    </source>
</evidence>
<evidence type="ECO:0000259" key="11">
    <source>
        <dbReference type="PROSITE" id="PS51918"/>
    </source>
</evidence>
<dbReference type="InterPro" id="IPR034457">
    <property type="entry name" value="Organic_radical-activating"/>
</dbReference>
<dbReference type="SUPFAM" id="SSF102114">
    <property type="entry name" value="Radical SAM enzymes"/>
    <property type="match status" value="1"/>
</dbReference>
<proteinExistence type="inferred from homology"/>
<keyword evidence="13" id="KW-1185">Reference proteome</keyword>
<evidence type="ECO:0000256" key="3">
    <source>
        <dbReference type="ARBA" id="ARBA00021356"/>
    </source>
</evidence>
<keyword evidence="12" id="KW-0670">Pyruvate</keyword>
<evidence type="ECO:0000256" key="6">
    <source>
        <dbReference type="ARBA" id="ARBA00022723"/>
    </source>
</evidence>
<accession>A0A1G9D868</accession>
<reference evidence="12 13" key="1">
    <citation type="submission" date="2016-10" db="EMBL/GenBank/DDBJ databases">
        <authorList>
            <person name="de Groot N.N."/>
        </authorList>
    </citation>
    <scope>NUCLEOTIDE SEQUENCE [LARGE SCALE GENOMIC DNA]</scope>
    <source>
        <strain evidence="12 13">DSM 18346</strain>
    </source>
</reference>
<dbReference type="OrthoDB" id="9782387at2"/>
<dbReference type="Proteomes" id="UP000198718">
    <property type="component" value="Unassembled WGS sequence"/>
</dbReference>
<keyword evidence="5 10" id="KW-0949">S-adenosyl-L-methionine</keyword>
<dbReference type="InterPro" id="IPR058240">
    <property type="entry name" value="rSAM_sf"/>
</dbReference>
<organism evidence="12 13">
    <name type="scientific">Natronincola ferrireducens</name>
    <dbReference type="NCBI Taxonomy" id="393762"/>
    <lineage>
        <taxon>Bacteria</taxon>
        <taxon>Bacillati</taxon>
        <taxon>Bacillota</taxon>
        <taxon>Clostridia</taxon>
        <taxon>Peptostreptococcales</taxon>
        <taxon>Natronincolaceae</taxon>
        <taxon>Natronincola</taxon>
    </lineage>
</organism>
<keyword evidence="10" id="KW-0963">Cytoplasm</keyword>
<evidence type="ECO:0000256" key="10">
    <source>
        <dbReference type="RuleBase" id="RU362053"/>
    </source>
</evidence>
<dbReference type="STRING" id="393762.SAMN05660472_01673"/>
<evidence type="ECO:0000256" key="2">
    <source>
        <dbReference type="ARBA" id="ARBA00009777"/>
    </source>
</evidence>
<keyword evidence="6 10" id="KW-0479">Metal-binding</keyword>
<protein>
    <recommendedName>
        <fullName evidence="3 10">Pyruvate formate-lyase-activating enzyme</fullName>
        <ecNumber evidence="10">1.97.1.4</ecNumber>
    </recommendedName>
</protein>
<evidence type="ECO:0000256" key="5">
    <source>
        <dbReference type="ARBA" id="ARBA00022691"/>
    </source>
</evidence>
<sequence>MSIKGRIHSVETFGTVDGPGIRYIVFFQGCPLKCKFCHNRDTWNLQGGKETTVEAVVEDIKKYIPFMNASGGGVTISGGEPTLQMEFLLSLLKELKKYDIHVALDTSGFIKLQPELEEILKYIDLVLLDIKHMSPKKHKDLTGVANDRILSFAKYIDAKGIDIWIRHVVIPTLTNGIEDIELMAQFILSLNSVKKVELLPYHSMGKFKWKTIEGFYPLENIPDATEGDLLKAKHSFAQYGLNISSESKLA</sequence>
<evidence type="ECO:0000313" key="12">
    <source>
        <dbReference type="EMBL" id="SDK60082.1"/>
    </source>
</evidence>
<dbReference type="GO" id="GO:0046872">
    <property type="term" value="F:metal ion binding"/>
    <property type="evidence" value="ECO:0007669"/>
    <property type="project" value="UniProtKB-UniRule"/>
</dbReference>
<keyword evidence="4 10" id="KW-0004">4Fe-4S</keyword>
<dbReference type="AlphaFoldDB" id="A0A1G9D868"/>
<gene>
    <name evidence="12" type="ORF">SAMN05660472_01673</name>
</gene>
<dbReference type="Pfam" id="PF04055">
    <property type="entry name" value="Radical_SAM"/>
    <property type="match status" value="1"/>
</dbReference>
<evidence type="ECO:0000256" key="1">
    <source>
        <dbReference type="ARBA" id="ARBA00003141"/>
    </source>
</evidence>
<keyword evidence="8 10" id="KW-0408">Iron</keyword>
<comment type="catalytic activity">
    <reaction evidence="10">
        <text>glycyl-[formate C-acetyltransferase] + reduced [flavodoxin] + S-adenosyl-L-methionine = glycin-2-yl radical-[formate C-acetyltransferase] + semiquinone [flavodoxin] + 5'-deoxyadenosine + L-methionine + H(+)</text>
        <dbReference type="Rhea" id="RHEA:19225"/>
        <dbReference type="Rhea" id="RHEA-COMP:10622"/>
        <dbReference type="Rhea" id="RHEA-COMP:12190"/>
        <dbReference type="Rhea" id="RHEA-COMP:12191"/>
        <dbReference type="Rhea" id="RHEA-COMP:14480"/>
        <dbReference type="ChEBI" id="CHEBI:15378"/>
        <dbReference type="ChEBI" id="CHEBI:17319"/>
        <dbReference type="ChEBI" id="CHEBI:29947"/>
        <dbReference type="ChEBI" id="CHEBI:32722"/>
        <dbReference type="ChEBI" id="CHEBI:57618"/>
        <dbReference type="ChEBI" id="CHEBI:57844"/>
        <dbReference type="ChEBI" id="CHEBI:59789"/>
        <dbReference type="ChEBI" id="CHEBI:140311"/>
        <dbReference type="EC" id="1.97.1.4"/>
    </reaction>
</comment>
<keyword evidence="12" id="KW-0456">Lyase</keyword>
<dbReference type="GO" id="GO:0043365">
    <property type="term" value="F:[formate-C-acetyltransferase]-activating enzyme activity"/>
    <property type="evidence" value="ECO:0007669"/>
    <property type="project" value="UniProtKB-UniRule"/>
</dbReference>
<comment type="cofactor">
    <cofactor evidence="10">
        <name>[4Fe-4S] cluster</name>
        <dbReference type="ChEBI" id="CHEBI:49883"/>
    </cofactor>
    <text evidence="10">Binds 1 [4Fe-4S] cluster. The cluster is coordinated with 3 cysteines and an exchangeable S-adenosyl-L-methionine.</text>
</comment>
<dbReference type="NCBIfam" id="TIGR02493">
    <property type="entry name" value="PFLA"/>
    <property type="match status" value="1"/>
</dbReference>
<dbReference type="PIRSF" id="PIRSF000371">
    <property type="entry name" value="PFL_act_enz"/>
    <property type="match status" value="1"/>
</dbReference>
<evidence type="ECO:0000313" key="13">
    <source>
        <dbReference type="Proteomes" id="UP000198718"/>
    </source>
</evidence>
<evidence type="ECO:0000256" key="4">
    <source>
        <dbReference type="ARBA" id="ARBA00022485"/>
    </source>
</evidence>
<dbReference type="PANTHER" id="PTHR30352">
    <property type="entry name" value="PYRUVATE FORMATE-LYASE-ACTIVATING ENZYME"/>
    <property type="match status" value="1"/>
</dbReference>
<dbReference type="GO" id="GO:0005737">
    <property type="term" value="C:cytoplasm"/>
    <property type="evidence" value="ECO:0007669"/>
    <property type="project" value="UniProtKB-SubCell"/>
</dbReference>